<name>A0A540VGM0_9GAMM</name>
<dbReference type="AlphaFoldDB" id="A0A540VGM0"/>
<organism evidence="2 3">
    <name type="scientific">Spiribacter salinus</name>
    <dbReference type="NCBI Taxonomy" id="1335746"/>
    <lineage>
        <taxon>Bacteria</taxon>
        <taxon>Pseudomonadati</taxon>
        <taxon>Pseudomonadota</taxon>
        <taxon>Gammaproteobacteria</taxon>
        <taxon>Chromatiales</taxon>
        <taxon>Ectothiorhodospiraceae</taxon>
        <taxon>Spiribacter</taxon>
    </lineage>
</organism>
<dbReference type="Pfam" id="PF12728">
    <property type="entry name" value="HTH_17"/>
    <property type="match status" value="1"/>
</dbReference>
<gene>
    <name evidence="2" type="ORF">FKY71_16890</name>
</gene>
<dbReference type="GO" id="GO:0003677">
    <property type="term" value="F:DNA binding"/>
    <property type="evidence" value="ECO:0007669"/>
    <property type="project" value="InterPro"/>
</dbReference>
<reference evidence="2 3" key="1">
    <citation type="submission" date="2019-06" db="EMBL/GenBank/DDBJ databases">
        <title>Metagenome assembled Genome of Spiribacter salinus SL48-SHIP from the microbial mat of Salt Lake 48 (Novosibirsk region, Russia).</title>
        <authorList>
            <person name="Shipova A."/>
            <person name="Rozanov A.S."/>
            <person name="Bryanskaya A.V."/>
            <person name="Peltek S.E."/>
        </authorList>
    </citation>
    <scope>NUCLEOTIDE SEQUENCE [LARGE SCALE GENOMIC DNA]</scope>
    <source>
        <strain evidence="2">SL48-SHIP-2</strain>
    </source>
</reference>
<accession>A0A540VGM0</accession>
<protein>
    <submittedName>
        <fullName evidence="2">Helix-turn-helix domain-containing protein</fullName>
    </submittedName>
</protein>
<dbReference type="InterPro" id="IPR009061">
    <property type="entry name" value="DNA-bd_dom_put_sf"/>
</dbReference>
<sequence>MDKQFLDTNEAARYLGLQRTTLEAWRCRGDGPQFVKLGRAVRYRQADLDAWIESRVRQNTIGGEAA</sequence>
<evidence type="ECO:0000313" key="3">
    <source>
        <dbReference type="Proteomes" id="UP000315400"/>
    </source>
</evidence>
<proteinExistence type="predicted"/>
<evidence type="ECO:0000313" key="2">
    <source>
        <dbReference type="EMBL" id="TQE95914.1"/>
    </source>
</evidence>
<dbReference type="SUPFAM" id="SSF46955">
    <property type="entry name" value="Putative DNA-binding domain"/>
    <property type="match status" value="1"/>
</dbReference>
<dbReference type="InterPro" id="IPR010093">
    <property type="entry name" value="SinI_DNA-bd"/>
</dbReference>
<comment type="caution">
    <text evidence="2">The sequence shown here is derived from an EMBL/GenBank/DDBJ whole genome shotgun (WGS) entry which is preliminary data.</text>
</comment>
<dbReference type="Gene3D" id="1.10.10.10">
    <property type="entry name" value="Winged helix-like DNA-binding domain superfamily/Winged helix DNA-binding domain"/>
    <property type="match status" value="1"/>
</dbReference>
<dbReference type="EMBL" id="VIFK01000360">
    <property type="protein sequence ID" value="TQE95914.1"/>
    <property type="molecule type" value="Genomic_DNA"/>
</dbReference>
<evidence type="ECO:0000259" key="1">
    <source>
        <dbReference type="Pfam" id="PF12728"/>
    </source>
</evidence>
<dbReference type="NCBIfam" id="TIGR01764">
    <property type="entry name" value="excise"/>
    <property type="match status" value="1"/>
</dbReference>
<dbReference type="Proteomes" id="UP000315400">
    <property type="component" value="Unassembled WGS sequence"/>
</dbReference>
<feature type="domain" description="Helix-turn-helix" evidence="1">
    <location>
        <begin position="5"/>
        <end position="55"/>
    </location>
</feature>
<dbReference type="InterPro" id="IPR041657">
    <property type="entry name" value="HTH_17"/>
</dbReference>
<dbReference type="InterPro" id="IPR036388">
    <property type="entry name" value="WH-like_DNA-bd_sf"/>
</dbReference>